<dbReference type="InterPro" id="IPR006439">
    <property type="entry name" value="HAD-SF_hydro_IA"/>
</dbReference>
<dbReference type="SUPFAM" id="SSF56784">
    <property type="entry name" value="HAD-like"/>
    <property type="match status" value="1"/>
</dbReference>
<dbReference type="InterPro" id="IPR023214">
    <property type="entry name" value="HAD_sf"/>
</dbReference>
<organism evidence="1">
    <name type="scientific">hydrothermal vent metagenome</name>
    <dbReference type="NCBI Taxonomy" id="652676"/>
    <lineage>
        <taxon>unclassified sequences</taxon>
        <taxon>metagenomes</taxon>
        <taxon>ecological metagenomes</taxon>
    </lineage>
</organism>
<dbReference type="Gene3D" id="3.40.50.1000">
    <property type="entry name" value="HAD superfamily/HAD-like"/>
    <property type="match status" value="1"/>
</dbReference>
<protein>
    <submittedName>
        <fullName evidence="1">GMP/IMP nucleotidase YrfG</fullName>
    </submittedName>
</protein>
<reference evidence="1" key="1">
    <citation type="submission" date="2018-06" db="EMBL/GenBank/DDBJ databases">
        <authorList>
            <person name="Zhirakovskaya E."/>
        </authorList>
    </citation>
    <scope>NUCLEOTIDE SEQUENCE</scope>
</reference>
<dbReference type="PANTHER" id="PTHR43434">
    <property type="entry name" value="PHOSPHOGLYCOLATE PHOSPHATASE"/>
    <property type="match status" value="1"/>
</dbReference>
<proteinExistence type="predicted"/>
<dbReference type="GO" id="GO:0005829">
    <property type="term" value="C:cytosol"/>
    <property type="evidence" value="ECO:0007669"/>
    <property type="project" value="TreeGrafter"/>
</dbReference>
<evidence type="ECO:0000313" key="1">
    <source>
        <dbReference type="EMBL" id="VAX09576.1"/>
    </source>
</evidence>
<dbReference type="GO" id="GO:0008967">
    <property type="term" value="F:phosphoglycolate phosphatase activity"/>
    <property type="evidence" value="ECO:0007669"/>
    <property type="project" value="TreeGrafter"/>
</dbReference>
<dbReference type="PANTHER" id="PTHR43434:SF3">
    <property type="entry name" value="GMP_IMP NUCLEOTIDASE YRFG"/>
    <property type="match status" value="1"/>
</dbReference>
<dbReference type="GO" id="GO:0006281">
    <property type="term" value="P:DNA repair"/>
    <property type="evidence" value="ECO:0007669"/>
    <property type="project" value="TreeGrafter"/>
</dbReference>
<dbReference type="InterPro" id="IPR036412">
    <property type="entry name" value="HAD-like_sf"/>
</dbReference>
<name>A0A3B1AU97_9ZZZZ</name>
<dbReference type="Pfam" id="PF00702">
    <property type="entry name" value="Hydrolase"/>
    <property type="match status" value="1"/>
</dbReference>
<dbReference type="EMBL" id="UOFY01000039">
    <property type="protein sequence ID" value="VAX09576.1"/>
    <property type="molecule type" value="Genomic_DNA"/>
</dbReference>
<dbReference type="NCBIfam" id="TIGR01509">
    <property type="entry name" value="HAD-SF-IA-v3"/>
    <property type="match status" value="1"/>
</dbReference>
<accession>A0A3B1AU97</accession>
<dbReference type="InterPro" id="IPR050155">
    <property type="entry name" value="HAD-like_hydrolase_sf"/>
</dbReference>
<sequence>MLDWNTIDTVLLDMDGTLLDLNFDNYFWQEHVPIRYAEKHALEVHEAKETLVPRFREAEGTIEWYCVDYWSRILGLDIARLKAEVDHLIAVHPHVIDFLNMLKQKNIRRVLVTNAHQKSLMLKLDRTGIQQHLDQIICAHDYGTPKEDSAFWDKLKQDVEYNKDRSLLIDDSLPVLRSAQAYGIAHLLAVRKPDSQNPEKDVEEFQAIYDFSDIIA</sequence>
<gene>
    <name evidence="1" type="ORF">MNBD_GAMMA25-2203</name>
</gene>
<dbReference type="CDD" id="cd01427">
    <property type="entry name" value="HAD_like"/>
    <property type="match status" value="1"/>
</dbReference>
<dbReference type="AlphaFoldDB" id="A0A3B1AU97"/>
<dbReference type="NCBIfam" id="NF011564">
    <property type="entry name" value="PRK14988.1"/>
    <property type="match status" value="1"/>
</dbReference>
<dbReference type="SFLD" id="SFLDG01129">
    <property type="entry name" value="C1.5:_HAD__Beta-PGM__Phosphata"/>
    <property type="match status" value="1"/>
</dbReference>
<dbReference type="SFLD" id="SFLDS00003">
    <property type="entry name" value="Haloacid_Dehalogenase"/>
    <property type="match status" value="1"/>
</dbReference>